<accession>A0A238K6Q4</accession>
<keyword evidence="3" id="KW-1185">Reference proteome</keyword>
<dbReference type="SUPFAM" id="SSF103515">
    <property type="entry name" value="Autotransporter"/>
    <property type="match status" value="1"/>
</dbReference>
<dbReference type="EMBL" id="FXYF01000003">
    <property type="protein sequence ID" value="SMX38114.1"/>
    <property type="molecule type" value="Genomic_DNA"/>
</dbReference>
<evidence type="ECO:0000313" key="2">
    <source>
        <dbReference type="EMBL" id="SMX38114.1"/>
    </source>
</evidence>
<sequence>MLRPLALTACLALAPVTGLAQTLQGTTVPGKTVSAVVNVPPALRIDEAPLSSSDRLSRELGFGIAGTALGFQTRGAWLGTFVTGGGIAPDISQGADHALRGAVAGYGFDWLGLSPFIGYGQGKSGLDDGVTETRIRSYFIGLGLSGETQRFRYGAAVYAGRSHNAISAPNALTGETDHDGRILGISLSGSGIVWQSPTADRAVDLRLRADVLHHSTDAHDLTGLRGGSIAERTATSTALRVELGMPMARGEVAFRPYLGLSSFGGTQDDIGFSLPGVSAQFAAADVLTGNAVSIGSDFAMGGNGLKGRMDLSRDDAGQTMWNVNLGLAF</sequence>
<feature type="signal peptide" evidence="1">
    <location>
        <begin position="1"/>
        <end position="20"/>
    </location>
</feature>
<evidence type="ECO:0000313" key="3">
    <source>
        <dbReference type="Proteomes" id="UP000207598"/>
    </source>
</evidence>
<name>A0A238K6Q4_9RHOB</name>
<proteinExistence type="predicted"/>
<evidence type="ECO:0000256" key="1">
    <source>
        <dbReference type="SAM" id="SignalP"/>
    </source>
</evidence>
<dbReference type="InterPro" id="IPR036709">
    <property type="entry name" value="Autotransporte_beta_dom_sf"/>
</dbReference>
<dbReference type="OrthoDB" id="7842713at2"/>
<evidence type="ECO:0008006" key="4">
    <source>
        <dbReference type="Google" id="ProtNLM"/>
    </source>
</evidence>
<reference evidence="2 3" key="1">
    <citation type="submission" date="2017-05" db="EMBL/GenBank/DDBJ databases">
        <authorList>
            <person name="Song R."/>
            <person name="Chenine A.L."/>
            <person name="Ruprecht R.M."/>
        </authorList>
    </citation>
    <scope>NUCLEOTIDE SEQUENCE [LARGE SCALE GENOMIC DNA]</scope>
    <source>
        <strain evidence="2 3">CECT 8898</strain>
    </source>
</reference>
<feature type="chain" id="PRO_5012104840" description="Autotransporter domain-containing protein" evidence="1">
    <location>
        <begin position="21"/>
        <end position="329"/>
    </location>
</feature>
<organism evidence="2 3">
    <name type="scientific">Maliponia aquimaris</name>
    <dbReference type="NCBI Taxonomy" id="1673631"/>
    <lineage>
        <taxon>Bacteria</taxon>
        <taxon>Pseudomonadati</taxon>
        <taxon>Pseudomonadota</taxon>
        <taxon>Alphaproteobacteria</taxon>
        <taxon>Rhodobacterales</taxon>
        <taxon>Paracoccaceae</taxon>
        <taxon>Maliponia</taxon>
    </lineage>
</organism>
<dbReference type="RefSeq" id="WP_094020241.1">
    <property type="nucleotide sequence ID" value="NZ_FXYF01000003.1"/>
</dbReference>
<keyword evidence="1" id="KW-0732">Signal</keyword>
<gene>
    <name evidence="2" type="ORF">MAA8898_01382</name>
</gene>
<dbReference type="Proteomes" id="UP000207598">
    <property type="component" value="Unassembled WGS sequence"/>
</dbReference>
<protein>
    <recommendedName>
        <fullName evidence="4">Autotransporter domain-containing protein</fullName>
    </recommendedName>
</protein>
<dbReference type="AlphaFoldDB" id="A0A238K6Q4"/>